<dbReference type="Pfam" id="PF14244">
    <property type="entry name" value="Retrotran_gag_3"/>
    <property type="match status" value="1"/>
</dbReference>
<feature type="domain" description="Retrotransposon Copia-like N-terminal" evidence="2">
    <location>
        <begin position="24"/>
        <end position="69"/>
    </location>
</feature>
<dbReference type="PANTHER" id="PTHR37610">
    <property type="entry name" value="CCHC-TYPE DOMAIN-CONTAINING PROTEIN"/>
    <property type="match status" value="1"/>
</dbReference>
<dbReference type="OrthoDB" id="1748682at2759"/>
<feature type="compositionally biased region" description="Basic and acidic residues" evidence="1">
    <location>
        <begin position="292"/>
        <end position="303"/>
    </location>
</feature>
<proteinExistence type="predicted"/>
<gene>
    <name evidence="3" type="ORF">CEURO_LOCUS20648</name>
</gene>
<reference evidence="3" key="1">
    <citation type="submission" date="2022-07" db="EMBL/GenBank/DDBJ databases">
        <authorList>
            <person name="Macas J."/>
            <person name="Novak P."/>
            <person name="Neumann P."/>
        </authorList>
    </citation>
    <scope>NUCLEOTIDE SEQUENCE</scope>
</reference>
<dbReference type="EMBL" id="CAMAPE010000065">
    <property type="protein sequence ID" value="CAH9115055.1"/>
    <property type="molecule type" value="Genomic_DNA"/>
</dbReference>
<evidence type="ECO:0000259" key="2">
    <source>
        <dbReference type="Pfam" id="PF14244"/>
    </source>
</evidence>
<evidence type="ECO:0000313" key="4">
    <source>
        <dbReference type="Proteomes" id="UP001152484"/>
    </source>
</evidence>
<dbReference type="PANTHER" id="PTHR37610:SF101">
    <property type="entry name" value="(RAPE) HYPOTHETICAL PROTEIN"/>
    <property type="match status" value="1"/>
</dbReference>
<evidence type="ECO:0000313" key="3">
    <source>
        <dbReference type="EMBL" id="CAH9115055.1"/>
    </source>
</evidence>
<sequence>MTTEEGATPATKIDYSSPYFLGPQDRPADFITPVRLTSNNYEEWSNTVRLALRARRKFAFVDGTLTKPTPPYSEEDWLMIHSMIISWLLNIITPEVKGILSHYENAQQLWSDLKERFAIVDGPKIHQVKTDLAKCVQTKGMTIGAYYVKLKNLWDELNNYEPLIACKCKNCTCDVLKQHEKRRESERLHQFLMGIYIDFFGGVRSQLLTQTDLPTLNRAYQQMIQEERVRGIVHAQEERPDVMGFALRTDGKGAGRGVKPDKSGHVCSYCRYSGHEVTSCFELHGYPDWWGDRPKPGIKEGGGRGRPNNSGAPGN</sequence>
<name>A0A9P0ZY73_CUSEU</name>
<protein>
    <recommendedName>
        <fullName evidence="2">Retrotransposon Copia-like N-terminal domain-containing protein</fullName>
    </recommendedName>
</protein>
<dbReference type="InterPro" id="IPR029472">
    <property type="entry name" value="Copia-like_N"/>
</dbReference>
<organism evidence="3 4">
    <name type="scientific">Cuscuta europaea</name>
    <name type="common">European dodder</name>
    <dbReference type="NCBI Taxonomy" id="41803"/>
    <lineage>
        <taxon>Eukaryota</taxon>
        <taxon>Viridiplantae</taxon>
        <taxon>Streptophyta</taxon>
        <taxon>Embryophyta</taxon>
        <taxon>Tracheophyta</taxon>
        <taxon>Spermatophyta</taxon>
        <taxon>Magnoliopsida</taxon>
        <taxon>eudicotyledons</taxon>
        <taxon>Gunneridae</taxon>
        <taxon>Pentapetalae</taxon>
        <taxon>asterids</taxon>
        <taxon>lamiids</taxon>
        <taxon>Solanales</taxon>
        <taxon>Convolvulaceae</taxon>
        <taxon>Cuscuteae</taxon>
        <taxon>Cuscuta</taxon>
        <taxon>Cuscuta subgen. Cuscuta</taxon>
    </lineage>
</organism>
<evidence type="ECO:0000256" key="1">
    <source>
        <dbReference type="SAM" id="MobiDB-lite"/>
    </source>
</evidence>
<feature type="region of interest" description="Disordered" evidence="1">
    <location>
        <begin position="292"/>
        <end position="315"/>
    </location>
</feature>
<accession>A0A9P0ZY73</accession>
<comment type="caution">
    <text evidence="3">The sequence shown here is derived from an EMBL/GenBank/DDBJ whole genome shotgun (WGS) entry which is preliminary data.</text>
</comment>
<dbReference type="Proteomes" id="UP001152484">
    <property type="component" value="Unassembled WGS sequence"/>
</dbReference>
<dbReference type="AlphaFoldDB" id="A0A9P0ZY73"/>
<keyword evidence="4" id="KW-1185">Reference proteome</keyword>